<evidence type="ECO:0000313" key="8">
    <source>
        <dbReference type="EMBL" id="RSN73806.1"/>
    </source>
</evidence>
<dbReference type="EMBL" id="RXII01000058">
    <property type="protein sequence ID" value="RZN62028.1"/>
    <property type="molecule type" value="Genomic_DNA"/>
</dbReference>
<dbReference type="InterPro" id="IPR015421">
    <property type="entry name" value="PyrdxlP-dep_Trfase_major"/>
</dbReference>
<dbReference type="InterPro" id="IPR004839">
    <property type="entry name" value="Aminotransferase_I/II_large"/>
</dbReference>
<comment type="caution">
    <text evidence="8">The sequence shown here is derived from an EMBL/GenBank/DDBJ whole genome shotgun (WGS) entry which is preliminary data.</text>
</comment>
<keyword evidence="10" id="KW-1185">Reference proteome</keyword>
<dbReference type="EMBL" id="RCOS01000109">
    <property type="protein sequence ID" value="RSN73806.1"/>
    <property type="molecule type" value="Genomic_DNA"/>
</dbReference>
<reference evidence="8 10" key="1">
    <citation type="submission" date="2018-10" db="EMBL/GenBank/DDBJ databases">
        <title>Co-occurring genomic capacity for anaerobic methane metabolism and dissimilatory sulfite reduction discovered in the Korarchaeota.</title>
        <authorList>
            <person name="Mckay L.J."/>
            <person name="Dlakic M."/>
            <person name="Fields M.W."/>
            <person name="Delmont T.O."/>
            <person name="Eren A.M."/>
            <person name="Jay Z.J."/>
            <person name="Klingelsmith K.B."/>
            <person name="Rusch D.B."/>
            <person name="Inskeep W.P."/>
        </authorList>
    </citation>
    <scope>NUCLEOTIDE SEQUENCE [LARGE SCALE GENOMIC DNA]</scope>
    <source>
        <strain evidence="8 10">MDKW</strain>
    </source>
</reference>
<dbReference type="Proteomes" id="UP000277582">
    <property type="component" value="Unassembled WGS sequence"/>
</dbReference>
<dbReference type="GO" id="GO:0030170">
    <property type="term" value="F:pyridoxal phosphate binding"/>
    <property type="evidence" value="ECO:0007669"/>
    <property type="project" value="InterPro"/>
</dbReference>
<evidence type="ECO:0000256" key="3">
    <source>
        <dbReference type="ARBA" id="ARBA00011738"/>
    </source>
</evidence>
<evidence type="ECO:0000256" key="1">
    <source>
        <dbReference type="ARBA" id="ARBA00001933"/>
    </source>
</evidence>
<dbReference type="CDD" id="cd00609">
    <property type="entry name" value="AAT_like"/>
    <property type="match status" value="1"/>
</dbReference>
<evidence type="ECO:0000256" key="5">
    <source>
        <dbReference type="ARBA" id="ARBA00022679"/>
    </source>
</evidence>
<evidence type="ECO:0000313" key="10">
    <source>
        <dbReference type="Proteomes" id="UP000277582"/>
    </source>
</evidence>
<evidence type="ECO:0000313" key="11">
    <source>
        <dbReference type="Proteomes" id="UP000316217"/>
    </source>
</evidence>
<dbReference type="InterPro" id="IPR015424">
    <property type="entry name" value="PyrdxlP-dep_Trfase"/>
</dbReference>
<keyword evidence="6" id="KW-0663">Pyridoxal phosphate</keyword>
<dbReference type="Pfam" id="PF00155">
    <property type="entry name" value="Aminotran_1_2"/>
    <property type="match status" value="1"/>
</dbReference>
<keyword evidence="5 8" id="KW-0808">Transferase</keyword>
<comment type="cofactor">
    <cofactor evidence="1">
        <name>pyridoxal 5'-phosphate</name>
        <dbReference type="ChEBI" id="CHEBI:597326"/>
    </cofactor>
</comment>
<sequence>MRDVFRICEEKKLKGLRVIDAHIGSPSHEPPKKISSILRSIEKAGSEYLPFEGMDTTRMKVTEFSKKFLGRDMDWRRVFITNGGVQALSISFLALRNKKLLIPSPAFPQYFDQMSLHYIKYDTYNSMSEDLVNEIISKLSSDVGAVLINYPNNPTGYAPDNSALTDLWDELKKRKILLVNDSAYSQLYFNSKPVVPGDIIVDTFSKTFGVPGLRLGYLYWEAEEVEKVSKIVYLSSAGVSEISQIVLNELIDSASEDYFEKVRDYYKRKRDLISSMLKKEGFVFPEPRGAFYIFASHEKMKSSEELAERLLSRNDTAVGIVPGRAFGSSEKWFRISYGKLPEEDLLDLVRILSEEIDRL</sequence>
<comment type="similarity">
    <text evidence="2">Belongs to the class-I pyridoxal-phosphate-dependent aminotransferase family.</text>
</comment>
<dbReference type="GO" id="GO:0008483">
    <property type="term" value="F:transaminase activity"/>
    <property type="evidence" value="ECO:0007669"/>
    <property type="project" value="UniProtKB-KW"/>
</dbReference>
<keyword evidence="4 8" id="KW-0032">Aminotransferase</keyword>
<evidence type="ECO:0000256" key="4">
    <source>
        <dbReference type="ARBA" id="ARBA00022576"/>
    </source>
</evidence>
<evidence type="ECO:0000313" key="9">
    <source>
        <dbReference type="EMBL" id="RZN62028.1"/>
    </source>
</evidence>
<name>A0A3R9R329_9CREN</name>
<comment type="subunit">
    <text evidence="3">Homodimer.</text>
</comment>
<dbReference type="SUPFAM" id="SSF53383">
    <property type="entry name" value="PLP-dependent transferases"/>
    <property type="match status" value="1"/>
</dbReference>
<dbReference type="PANTHER" id="PTHR46383:SF2">
    <property type="entry name" value="AMINOTRANSFERASE"/>
    <property type="match status" value="1"/>
</dbReference>
<protein>
    <submittedName>
        <fullName evidence="8">Pyridoxal phosphate-dependent aminotransferase</fullName>
    </submittedName>
</protein>
<dbReference type="InterPro" id="IPR050596">
    <property type="entry name" value="AspAT/PAT-like"/>
</dbReference>
<feature type="domain" description="Aminotransferase class I/classII large" evidence="7">
    <location>
        <begin position="40"/>
        <end position="350"/>
    </location>
</feature>
<dbReference type="Gene3D" id="3.40.640.10">
    <property type="entry name" value="Type I PLP-dependent aspartate aminotransferase-like (Major domain)"/>
    <property type="match status" value="1"/>
</dbReference>
<dbReference type="OrthoDB" id="372018at2157"/>
<dbReference type="Proteomes" id="UP000316217">
    <property type="component" value="Unassembled WGS sequence"/>
</dbReference>
<dbReference type="AlphaFoldDB" id="A0A3R9R329"/>
<gene>
    <name evidence="8" type="ORF">D6D85_09375</name>
    <name evidence="9" type="ORF">EF810_03830</name>
</gene>
<organism evidence="8 10">
    <name type="scientific">Candidatus Methanodesulfokora washburnensis</name>
    <dbReference type="NCBI Taxonomy" id="2478471"/>
    <lineage>
        <taxon>Archaea</taxon>
        <taxon>Thermoproteota</taxon>
        <taxon>Candidatus Korarchaeia</taxon>
        <taxon>Candidatus Korarchaeia incertae sedis</taxon>
        <taxon>Candidatus Methanodesulfokora</taxon>
    </lineage>
</organism>
<dbReference type="PANTHER" id="PTHR46383">
    <property type="entry name" value="ASPARTATE AMINOTRANSFERASE"/>
    <property type="match status" value="1"/>
</dbReference>
<dbReference type="GO" id="GO:0006520">
    <property type="term" value="P:amino acid metabolic process"/>
    <property type="evidence" value="ECO:0007669"/>
    <property type="project" value="InterPro"/>
</dbReference>
<reference evidence="9 11" key="2">
    <citation type="journal article" date="2019" name="Nat. Microbiol.">
        <title>Wide diversity of methane and short-chain alkane metabolisms in uncultured archaea.</title>
        <authorList>
            <person name="Borrel G."/>
            <person name="Adam P.S."/>
            <person name="McKay L.J."/>
            <person name="Chen L.X."/>
            <person name="Sierra-Garcia I.N."/>
            <person name="Sieber C.M."/>
            <person name="Letourneur Q."/>
            <person name="Ghozlane A."/>
            <person name="Andersen G.L."/>
            <person name="Li W.J."/>
            <person name="Hallam S.J."/>
            <person name="Muyzer G."/>
            <person name="de Oliveira V.M."/>
            <person name="Inskeep W.P."/>
            <person name="Banfield J.F."/>
            <person name="Gribaldo S."/>
        </authorList>
    </citation>
    <scope>NUCLEOTIDE SEQUENCE [LARGE SCALE GENOMIC DNA]</scope>
    <source>
        <strain evidence="9">NM4</strain>
    </source>
</reference>
<evidence type="ECO:0000259" key="7">
    <source>
        <dbReference type="Pfam" id="PF00155"/>
    </source>
</evidence>
<proteinExistence type="inferred from homology"/>
<evidence type="ECO:0000256" key="6">
    <source>
        <dbReference type="ARBA" id="ARBA00022898"/>
    </source>
</evidence>
<evidence type="ECO:0000256" key="2">
    <source>
        <dbReference type="ARBA" id="ARBA00007441"/>
    </source>
</evidence>
<accession>A0A3R9R329</accession>